<dbReference type="AlphaFoldDB" id="A0A0C3MEF8"/>
<dbReference type="Pfam" id="PF14322">
    <property type="entry name" value="SusD-like_3"/>
    <property type="match status" value="1"/>
</dbReference>
<evidence type="ECO:0000313" key="10">
    <source>
        <dbReference type="Proteomes" id="UP000031937"/>
    </source>
</evidence>
<feature type="domain" description="SusD-like N-terminal" evidence="7">
    <location>
        <begin position="93"/>
        <end position="222"/>
    </location>
</feature>
<evidence type="ECO:0000256" key="5">
    <source>
        <dbReference type="ARBA" id="ARBA00023237"/>
    </source>
</evidence>
<evidence type="ECO:0000256" key="1">
    <source>
        <dbReference type="ARBA" id="ARBA00004442"/>
    </source>
</evidence>
<keyword evidence="4" id="KW-0472">Membrane</keyword>
<dbReference type="EMBL" id="JPIU01000038">
    <property type="protein sequence ID" value="KIO44828.1"/>
    <property type="molecule type" value="Genomic_DNA"/>
</dbReference>
<dbReference type="InterPro" id="IPR033985">
    <property type="entry name" value="SusD-like_N"/>
</dbReference>
<dbReference type="Proteomes" id="UP000031937">
    <property type="component" value="Unassembled WGS sequence"/>
</dbReference>
<keyword evidence="3" id="KW-0732">Signal</keyword>
<dbReference type="InterPro" id="IPR011990">
    <property type="entry name" value="TPR-like_helical_dom_sf"/>
</dbReference>
<dbReference type="InterPro" id="IPR012944">
    <property type="entry name" value="SusD_RagB_dom"/>
</dbReference>
<dbReference type="GO" id="GO:0009279">
    <property type="term" value="C:cell outer membrane"/>
    <property type="evidence" value="ECO:0007669"/>
    <property type="project" value="UniProtKB-SubCell"/>
</dbReference>
<evidence type="ECO:0000256" key="3">
    <source>
        <dbReference type="ARBA" id="ARBA00022729"/>
    </source>
</evidence>
<gene>
    <name evidence="9" type="ORF">BA92_07335</name>
    <name evidence="8" type="ORF">IE90_12935</name>
</gene>
<dbReference type="OrthoDB" id="5694214at2"/>
<dbReference type="SUPFAM" id="SSF48452">
    <property type="entry name" value="TPR-like"/>
    <property type="match status" value="1"/>
</dbReference>
<accession>A0A0C3MEF8</accession>
<comment type="caution">
    <text evidence="9">The sequence shown here is derived from an EMBL/GenBank/DDBJ whole genome shotgun (WGS) entry which is preliminary data.</text>
</comment>
<name>A0A0C3MEF8_9PORP</name>
<dbReference type="Proteomes" id="UP000031980">
    <property type="component" value="Unassembled WGS sequence"/>
</dbReference>
<dbReference type="Gene3D" id="1.25.40.390">
    <property type="match status" value="1"/>
</dbReference>
<reference evidence="9 11" key="1">
    <citation type="submission" date="2014-07" db="EMBL/GenBank/DDBJ databases">
        <title>Porphyromonadaceae bacterium OUH 308042 = ATCC BAA-2681 = DSM 28342 draft genome.</title>
        <authorList>
            <person name="Sydenham T.V."/>
            <person name="Hasman H."/>
            <person name="Justensen U.S."/>
        </authorList>
    </citation>
    <scope>NUCLEOTIDE SEQUENCE [LARGE SCALE GENOMIC DNA]</scope>
    <source>
        <strain evidence="9 11">OUH 308042</strain>
    </source>
</reference>
<keyword evidence="5" id="KW-0998">Cell outer membrane</keyword>
<dbReference type="EMBL" id="JPIT01000032">
    <property type="protein sequence ID" value="KIO43113.1"/>
    <property type="molecule type" value="Genomic_DNA"/>
</dbReference>
<evidence type="ECO:0000256" key="4">
    <source>
        <dbReference type="ARBA" id="ARBA00023136"/>
    </source>
</evidence>
<evidence type="ECO:0000259" key="7">
    <source>
        <dbReference type="Pfam" id="PF14322"/>
    </source>
</evidence>
<evidence type="ECO:0000313" key="8">
    <source>
        <dbReference type="EMBL" id="KIO43113.1"/>
    </source>
</evidence>
<dbReference type="RefSeq" id="WP_041504235.1">
    <property type="nucleotide sequence ID" value="NZ_JPIT01000032.1"/>
</dbReference>
<reference evidence="8 10" key="2">
    <citation type="submission" date="2014-07" db="EMBL/GenBank/DDBJ databases">
        <title>Porphyromonadaceae bacterium OUH 334697 = ATCC BAA-2682 = DSM 28341 draft genome.</title>
        <authorList>
            <person name="Sydenham T.V."/>
            <person name="Hasman H."/>
            <person name="Justesen U.S."/>
        </authorList>
    </citation>
    <scope>NUCLEOTIDE SEQUENCE [LARGE SCALE GENOMIC DNA]</scope>
    <source>
        <strain evidence="8 10">OUH 334697</strain>
    </source>
</reference>
<evidence type="ECO:0000259" key="6">
    <source>
        <dbReference type="Pfam" id="PF07980"/>
    </source>
</evidence>
<keyword evidence="11" id="KW-1185">Reference proteome</keyword>
<dbReference type="Pfam" id="PF07980">
    <property type="entry name" value="SusD_RagB"/>
    <property type="match status" value="1"/>
</dbReference>
<comment type="similarity">
    <text evidence="2">Belongs to the SusD family.</text>
</comment>
<sequence length="511" mass="59088">MKQIIKIVFLLISLFGTVSCVDMLNPEPENSVTFYNFFKTEEDVASAVYGIHALYRGMFDGYPVFEGSGELADHVKSSDDDLRGFRNLDGTLITNDRYFLSWKGWYNIITQALIVIENIDRANLPKERHDNYLGQALFFKAMAYFKIVQAWGDCPYVSVSYELKERGRESWKTVLDKEILEAERAALLLKPWRELIDNKSSAITSRQIPGREAVYALLTHMYAWKGSLCDDMDAVQKGIDAATYVIKKGGFSLAKTPEEVCTKVMMGKHPECIFEVELLWSEVWLQGYYHMESLYEGYPIVPYTPVGDIINNTLHINASRVLEMYPTRVIDGETITDLRREAYFYKPAEMIDSVDSKGWAFLQKRREVVLDKTSSPTKPETWFRNFDGNVIVYRLADIVLLRAELYAKKGDTQPAIDDLNEIRGRALAKEYSADEGDLYYAIFKEREKELIAERHRRYDIVRTGFYGELSDAWQKLTPQDVEDGAVYLPVHVAAFYDNSYMRQNRFWAKQW</sequence>
<protein>
    <submittedName>
        <fullName evidence="9">Uncharacterized protein</fullName>
    </submittedName>
</protein>
<proteinExistence type="inferred from homology"/>
<dbReference type="PROSITE" id="PS51257">
    <property type="entry name" value="PROKAR_LIPOPROTEIN"/>
    <property type="match status" value="1"/>
</dbReference>
<evidence type="ECO:0000256" key="2">
    <source>
        <dbReference type="ARBA" id="ARBA00006275"/>
    </source>
</evidence>
<comment type="subcellular location">
    <subcellularLocation>
        <location evidence="1">Cell outer membrane</location>
    </subcellularLocation>
</comment>
<feature type="domain" description="RagB/SusD" evidence="6">
    <location>
        <begin position="372"/>
        <end position="507"/>
    </location>
</feature>
<organism evidence="9 11">
    <name type="scientific">Sanguibacteroides justesenii</name>
    <dbReference type="NCBI Taxonomy" id="1547597"/>
    <lineage>
        <taxon>Bacteria</taxon>
        <taxon>Pseudomonadati</taxon>
        <taxon>Bacteroidota</taxon>
        <taxon>Bacteroidia</taxon>
        <taxon>Bacteroidales</taxon>
        <taxon>Porphyromonadaceae</taxon>
        <taxon>Sanguibacteroides</taxon>
    </lineage>
</organism>
<evidence type="ECO:0000313" key="9">
    <source>
        <dbReference type="EMBL" id="KIO44828.1"/>
    </source>
</evidence>
<evidence type="ECO:0000313" key="11">
    <source>
        <dbReference type="Proteomes" id="UP000031980"/>
    </source>
</evidence>